<comment type="caution">
    <text evidence="3">The sequence shown here is derived from an EMBL/GenBank/DDBJ whole genome shotgun (WGS) entry which is preliminary data.</text>
</comment>
<keyword evidence="4" id="KW-1185">Reference proteome</keyword>
<evidence type="ECO:0000313" key="3">
    <source>
        <dbReference type="EMBL" id="MFD1778508.1"/>
    </source>
</evidence>
<dbReference type="Proteomes" id="UP001597227">
    <property type="component" value="Unassembled WGS sequence"/>
</dbReference>
<protein>
    <submittedName>
        <fullName evidence="3">S-Ena type endospore appendage</fullName>
    </submittedName>
</protein>
<gene>
    <name evidence="3" type="ORF">ACFSFW_07490</name>
</gene>
<dbReference type="InterPro" id="IPR025055">
    <property type="entry name" value="Ena_core"/>
</dbReference>
<evidence type="ECO:0000256" key="1">
    <source>
        <dbReference type="SAM" id="MobiDB-lite"/>
    </source>
</evidence>
<accession>A0ABW4MM90</accession>
<name>A0ABW4MM90_9BACI</name>
<evidence type="ECO:0000313" key="4">
    <source>
        <dbReference type="Proteomes" id="UP001597227"/>
    </source>
</evidence>
<proteinExistence type="predicted"/>
<feature type="compositionally biased region" description="Basic and acidic residues" evidence="1">
    <location>
        <begin position="10"/>
        <end position="21"/>
    </location>
</feature>
<feature type="region of interest" description="Disordered" evidence="1">
    <location>
        <begin position="1"/>
        <end position="24"/>
    </location>
</feature>
<dbReference type="Pfam" id="PF13157">
    <property type="entry name" value="Enas"/>
    <property type="match status" value="1"/>
</dbReference>
<sequence>MSKKKKSKNKKNEVRENEKENGNICGNIQLNNQVTNLDIWEVYHKKNATVSLSLYNSPTSTDTIRVRAYRKDGSFLFFNVPPGNTSSGTIDHADRINVSRINQGSIEGRFCLDVKFHSSKDK</sequence>
<evidence type="ECO:0000259" key="2">
    <source>
        <dbReference type="Pfam" id="PF13157"/>
    </source>
</evidence>
<dbReference type="RefSeq" id="WP_388036744.1">
    <property type="nucleotide sequence ID" value="NZ_JBHUEK010000010.1"/>
</dbReference>
<organism evidence="3 4">
    <name type="scientific">Fredinandcohnia salidurans</name>
    <dbReference type="NCBI Taxonomy" id="2595041"/>
    <lineage>
        <taxon>Bacteria</taxon>
        <taxon>Bacillati</taxon>
        <taxon>Bacillota</taxon>
        <taxon>Bacilli</taxon>
        <taxon>Bacillales</taxon>
        <taxon>Bacillaceae</taxon>
        <taxon>Fredinandcohnia</taxon>
    </lineage>
</organism>
<feature type="domain" description="Endospore appendages core" evidence="2">
    <location>
        <begin position="21"/>
        <end position="116"/>
    </location>
</feature>
<dbReference type="EMBL" id="JBHUEK010000010">
    <property type="protein sequence ID" value="MFD1778508.1"/>
    <property type="molecule type" value="Genomic_DNA"/>
</dbReference>
<reference evidence="4" key="1">
    <citation type="journal article" date="2019" name="Int. J. Syst. Evol. Microbiol.">
        <title>The Global Catalogue of Microorganisms (GCM) 10K type strain sequencing project: providing services to taxonomists for standard genome sequencing and annotation.</title>
        <authorList>
            <consortium name="The Broad Institute Genomics Platform"/>
            <consortium name="The Broad Institute Genome Sequencing Center for Infectious Disease"/>
            <person name="Wu L."/>
            <person name="Ma J."/>
        </authorList>
    </citation>
    <scope>NUCLEOTIDE SEQUENCE [LARGE SCALE GENOMIC DNA]</scope>
    <source>
        <strain evidence="4">CCUG 15531</strain>
    </source>
</reference>